<dbReference type="AlphaFoldDB" id="A0A2S9JGY0"/>
<evidence type="ECO:0000313" key="3">
    <source>
        <dbReference type="Proteomes" id="UP000238642"/>
    </source>
</evidence>
<protein>
    <submittedName>
        <fullName evidence="2">Uncharacterized protein</fullName>
    </submittedName>
</protein>
<organism evidence="2 3">
    <name type="scientific">Sphingobacterium gobiense</name>
    <dbReference type="NCBI Taxonomy" id="1382456"/>
    <lineage>
        <taxon>Bacteria</taxon>
        <taxon>Pseudomonadati</taxon>
        <taxon>Bacteroidota</taxon>
        <taxon>Sphingobacteriia</taxon>
        <taxon>Sphingobacteriales</taxon>
        <taxon>Sphingobacteriaceae</taxon>
        <taxon>Sphingobacterium</taxon>
    </lineage>
</organism>
<proteinExistence type="predicted"/>
<dbReference type="EMBL" id="PVBS01000004">
    <property type="protein sequence ID" value="PRD52091.1"/>
    <property type="molecule type" value="Genomic_DNA"/>
</dbReference>
<evidence type="ECO:0000313" key="2">
    <source>
        <dbReference type="EMBL" id="PRD52091.1"/>
    </source>
</evidence>
<sequence length="111" mass="12331">MVASAQQTEKRGSIFLSDSTLFATIDTSINSLKSDTSQMMISENSKRRKSKSMEIPTHRDDITKGYTTPVRKMSGKGLAPMPGTDSLDNYDTIPDRTFPPKVIIRSTSEKK</sequence>
<feature type="region of interest" description="Disordered" evidence="1">
    <location>
        <begin position="36"/>
        <end position="111"/>
    </location>
</feature>
<comment type="caution">
    <text evidence="2">The sequence shown here is derived from an EMBL/GenBank/DDBJ whole genome shotgun (WGS) entry which is preliminary data.</text>
</comment>
<dbReference type="Proteomes" id="UP000238642">
    <property type="component" value="Unassembled WGS sequence"/>
</dbReference>
<evidence type="ECO:0000256" key="1">
    <source>
        <dbReference type="SAM" id="MobiDB-lite"/>
    </source>
</evidence>
<reference evidence="2 3" key="1">
    <citation type="submission" date="2018-02" db="EMBL/GenBank/DDBJ databases">
        <title>The draft genome of Sphingobacterium gobiense H7.</title>
        <authorList>
            <person name="Li L."/>
            <person name="Liu L."/>
            <person name="Zhang X."/>
            <person name="Wang T."/>
            <person name="Liang L."/>
        </authorList>
    </citation>
    <scope>NUCLEOTIDE SEQUENCE [LARGE SCALE GENOMIC DNA]</scope>
    <source>
        <strain evidence="2 3">ACCC 05757</strain>
    </source>
</reference>
<accession>A0A2S9JGY0</accession>
<keyword evidence="3" id="KW-1185">Reference proteome</keyword>
<name>A0A2S9JGY0_9SPHI</name>
<gene>
    <name evidence="2" type="ORF">C5749_17505</name>
</gene>